<dbReference type="Proteomes" id="UP000298138">
    <property type="component" value="Unassembled WGS sequence"/>
</dbReference>
<dbReference type="SUPFAM" id="SSF52096">
    <property type="entry name" value="ClpP/crotonase"/>
    <property type="match status" value="1"/>
</dbReference>
<dbReference type="EMBL" id="ML220168">
    <property type="protein sequence ID" value="TGZ76712.1"/>
    <property type="molecule type" value="Genomic_DNA"/>
</dbReference>
<dbReference type="InterPro" id="IPR029045">
    <property type="entry name" value="ClpP/crotonase-like_dom_sf"/>
</dbReference>
<dbReference type="Gene3D" id="1.10.12.10">
    <property type="entry name" value="Lyase 2-enoyl-coa Hydratase, Chain A, domain 2"/>
    <property type="match status" value="1"/>
</dbReference>
<dbReference type="CDD" id="cd06558">
    <property type="entry name" value="crotonase-like"/>
    <property type="match status" value="1"/>
</dbReference>
<sequence length="287" mass="31851">MPYETLLITPADSHGITTITLNRPDRLNAFNRRMGDELPQAFDELSKDPKTRVIILRGEGRIFCAGADLQGFGEAVKDEQGRSVDEGGRVSLSIHSCRKPTIAALHGAAVGIGITMTLPCSIRIASTTTKIAFPFLRRGIIQEATSTYWLPRHLGLSRAMRLVTTGETVLAGDRKLEGLFELVDGGREEVWKRAREVAEVVATECAPRAQEISRRLLEGGVGSPEEAHWLESRLLGRLRVGVDAAEGGRAFLEKRKPKFEVPKEGDDWLKEVWEEKRKEEEVGRSKL</sequence>
<dbReference type="AlphaFoldDB" id="A0A4S2MIR7"/>
<dbReference type="Pfam" id="PF00378">
    <property type="entry name" value="ECH_1"/>
    <property type="match status" value="1"/>
</dbReference>
<reference evidence="2 3" key="1">
    <citation type="submission" date="2019-04" db="EMBL/GenBank/DDBJ databases">
        <title>Comparative genomics and transcriptomics to analyze fruiting body development in filamentous ascomycetes.</title>
        <authorList>
            <consortium name="DOE Joint Genome Institute"/>
            <person name="Lutkenhaus R."/>
            <person name="Traeger S."/>
            <person name="Breuer J."/>
            <person name="Kuo A."/>
            <person name="Lipzen A."/>
            <person name="Pangilinan J."/>
            <person name="Dilworth D."/>
            <person name="Sandor L."/>
            <person name="Poggeler S."/>
            <person name="Barry K."/>
            <person name="Grigoriev I.V."/>
            <person name="Nowrousian M."/>
        </authorList>
    </citation>
    <scope>NUCLEOTIDE SEQUENCE [LARGE SCALE GENOMIC DNA]</scope>
    <source>
        <strain evidence="2 3">CBS 389.68</strain>
    </source>
</reference>
<dbReference type="OrthoDB" id="2018133at2759"/>
<organism evidence="2 3">
    <name type="scientific">Ascodesmis nigricans</name>
    <dbReference type="NCBI Taxonomy" id="341454"/>
    <lineage>
        <taxon>Eukaryota</taxon>
        <taxon>Fungi</taxon>
        <taxon>Dikarya</taxon>
        <taxon>Ascomycota</taxon>
        <taxon>Pezizomycotina</taxon>
        <taxon>Pezizomycetes</taxon>
        <taxon>Pezizales</taxon>
        <taxon>Ascodesmidaceae</taxon>
        <taxon>Ascodesmis</taxon>
    </lineage>
</organism>
<evidence type="ECO:0000256" key="1">
    <source>
        <dbReference type="ARBA" id="ARBA00005254"/>
    </source>
</evidence>
<name>A0A4S2MIR7_9PEZI</name>
<protein>
    <submittedName>
        <fullName evidence="2">ClpP/crotonase</fullName>
    </submittedName>
</protein>
<evidence type="ECO:0000313" key="2">
    <source>
        <dbReference type="EMBL" id="TGZ76712.1"/>
    </source>
</evidence>
<dbReference type="Gene3D" id="3.90.226.10">
    <property type="entry name" value="2-enoyl-CoA Hydratase, Chain A, domain 1"/>
    <property type="match status" value="1"/>
</dbReference>
<dbReference type="PANTHER" id="PTHR43684:SF4">
    <property type="entry name" value="ENOYL-COA HYDRATASE_ISOMERASE FAMILY PROTEIN (AFU_ORTHOLOGUE AFUA_1G01890)"/>
    <property type="match status" value="1"/>
</dbReference>
<dbReference type="InterPro" id="IPR014748">
    <property type="entry name" value="Enoyl-CoA_hydra_C"/>
</dbReference>
<dbReference type="InterPro" id="IPR051053">
    <property type="entry name" value="ECH/Chromodomain_protein"/>
</dbReference>
<comment type="similarity">
    <text evidence="1">Belongs to the enoyl-CoA hydratase/isomerase family.</text>
</comment>
<keyword evidence="3" id="KW-1185">Reference proteome</keyword>
<proteinExistence type="inferred from homology"/>
<dbReference type="PANTHER" id="PTHR43684">
    <property type="match status" value="1"/>
</dbReference>
<dbReference type="InterPro" id="IPR001753">
    <property type="entry name" value="Enoyl-CoA_hydra/iso"/>
</dbReference>
<accession>A0A4S2MIR7</accession>
<evidence type="ECO:0000313" key="3">
    <source>
        <dbReference type="Proteomes" id="UP000298138"/>
    </source>
</evidence>
<dbReference type="STRING" id="341454.A0A4S2MIR7"/>
<dbReference type="InParanoid" id="A0A4S2MIR7"/>
<gene>
    <name evidence="2" type="ORF">EX30DRAFT_399061</name>
</gene>